<dbReference type="SUPFAM" id="SSF101898">
    <property type="entry name" value="NHL repeat"/>
    <property type="match status" value="1"/>
</dbReference>
<dbReference type="InterPro" id="IPR017907">
    <property type="entry name" value="Znf_RING_CS"/>
</dbReference>
<dbReference type="SUPFAM" id="SSF57845">
    <property type="entry name" value="B-box zinc-binding domain"/>
    <property type="match status" value="1"/>
</dbReference>
<keyword evidence="2" id="KW-0677">Repeat</keyword>
<organism evidence="9 10">
    <name type="scientific">Parastrongyloides trichosuri</name>
    <name type="common">Possum-specific nematode worm</name>
    <dbReference type="NCBI Taxonomy" id="131310"/>
    <lineage>
        <taxon>Eukaryota</taxon>
        <taxon>Metazoa</taxon>
        <taxon>Ecdysozoa</taxon>
        <taxon>Nematoda</taxon>
        <taxon>Chromadorea</taxon>
        <taxon>Rhabditida</taxon>
        <taxon>Tylenchina</taxon>
        <taxon>Panagrolaimomorpha</taxon>
        <taxon>Strongyloidoidea</taxon>
        <taxon>Strongyloididae</taxon>
        <taxon>Parastrongyloides</taxon>
    </lineage>
</organism>
<evidence type="ECO:0000259" key="8">
    <source>
        <dbReference type="PROSITE" id="PS50089"/>
    </source>
</evidence>
<evidence type="ECO:0000256" key="6">
    <source>
        <dbReference type="PROSITE-ProRule" id="PRU00504"/>
    </source>
</evidence>
<sequence>MADTTSLMQSQIEFGPEVVENFNGLTIGDDESKGWMCRICEQTKYAPRLLDCLHSFCTDCISNLATTTTTSNRKEGTCKKLNDNYIICNNNFGNYLPTGDSPDSEKEGKWKISKGSVCCPICYQLTMINDENNVADTLPLDYPTVHALDESKHSPTPQICKICNKGDKAIAACESCKHICEQCVTMHKHVSVFQDHKVRLLTEISVNGGAPSKKDSLDCECGPKKVSYFCDDCDVFLCNLCVGKHNNHTIKESSTWNSVGLCNEYEDYLKLIEKECARAESIVNEEAEKKACDEYFALGIGKIEFMHERLVDALDNWKNDMISDLENRQNGLMEMFAKLRFNWSCLNDKENHMSNFVKHLVSLNLDKELWKLKKPIYEQANYLVNGYKKFDKETKFEIPFQSPEYLKNSVHSYLTKCLILLWNSFTPDVENNMKFQLENNNFSFNQLQVNLNLQEHPHYNSQTFDFNVPYHNTVTQEYRSNGIHYTNGNGDCDYEGNSTDNNSPNSGFGESYCESYNPKNIRVNEMSLSQHTDGNSYTRNGQERSKDITWTQYNTNAPVFTPSGTSNQKLSLQNIPTYVSTCQNGGYSENSAVSPCHNTMYNNDNNSSPNNSLPDNDTPPYTLNPMSPSFNKKFTFSTSSNSLPPPSPLMTTTSNNGKTCKGKEMSLRYSAGLFGNPPEQLNAPHGLSMGRDEDVVVCDTNNHRIVIFSAKMQNFTFGSGGCEEGLLYYPKKVVTFQVRGIWRHIILDRGAPSRLQMFSYDGMFQCRFNTGISSDNINAMSFDEENETLLIIDNKGIITGFGVDSIPEIHRRLVINCGRHIREPSDVLCHKGFYYITDYKAHNICVFDNQANLVKKFGNSSITPYPIGISITSSDIILVGDSHGNRYHISGFNTEGVLVTEHECPDVKVSRCVGLKVGYDGIVITVSKQNNLVLVFNPLQNITAPPTYSHPNVAPRFHI</sequence>
<evidence type="ECO:0000256" key="3">
    <source>
        <dbReference type="ARBA" id="ARBA00022771"/>
    </source>
</evidence>
<keyword evidence="3 5" id="KW-0863">Zinc-finger</keyword>
<dbReference type="PANTHER" id="PTHR25462">
    <property type="entry name" value="BONUS, ISOFORM C-RELATED"/>
    <property type="match status" value="1"/>
</dbReference>
<name>A0A0N4Z236_PARTI</name>
<evidence type="ECO:0000256" key="5">
    <source>
        <dbReference type="PROSITE-ProRule" id="PRU00175"/>
    </source>
</evidence>
<dbReference type="InterPro" id="IPR047153">
    <property type="entry name" value="TRIM45/56/19-like"/>
</dbReference>
<dbReference type="Pfam" id="PF00097">
    <property type="entry name" value="zf-C3HC4"/>
    <property type="match status" value="1"/>
</dbReference>
<dbReference type="SMART" id="SM00336">
    <property type="entry name" value="BBOX"/>
    <property type="match status" value="2"/>
</dbReference>
<keyword evidence="9" id="KW-1185">Reference proteome</keyword>
<dbReference type="InterPro" id="IPR018957">
    <property type="entry name" value="Znf_C3HC4_RING-type"/>
</dbReference>
<feature type="region of interest" description="Disordered" evidence="7">
    <location>
        <begin position="637"/>
        <end position="657"/>
    </location>
</feature>
<dbReference type="InterPro" id="IPR013083">
    <property type="entry name" value="Znf_RING/FYVE/PHD"/>
</dbReference>
<dbReference type="PROSITE" id="PS51125">
    <property type="entry name" value="NHL"/>
    <property type="match status" value="1"/>
</dbReference>
<dbReference type="PANTHER" id="PTHR25462:SF296">
    <property type="entry name" value="MEIOTIC P26, ISOFORM F"/>
    <property type="match status" value="1"/>
</dbReference>
<dbReference type="Pfam" id="PF01436">
    <property type="entry name" value="NHL"/>
    <property type="match status" value="1"/>
</dbReference>
<feature type="domain" description="RING-type" evidence="8">
    <location>
        <begin position="37"/>
        <end position="78"/>
    </location>
</feature>
<dbReference type="SMART" id="SM00184">
    <property type="entry name" value="RING"/>
    <property type="match status" value="2"/>
</dbReference>
<dbReference type="Gene3D" id="3.30.160.60">
    <property type="entry name" value="Classic Zinc Finger"/>
    <property type="match status" value="1"/>
</dbReference>
<dbReference type="InterPro" id="IPR001258">
    <property type="entry name" value="NHL_repeat"/>
</dbReference>
<accession>A0A0N4Z236</accession>
<dbReference type="Gene3D" id="3.30.40.10">
    <property type="entry name" value="Zinc/RING finger domain, C3HC4 (zinc finger)"/>
    <property type="match status" value="1"/>
</dbReference>
<dbReference type="InterPro" id="IPR000315">
    <property type="entry name" value="Znf_B-box"/>
</dbReference>
<keyword evidence="1" id="KW-0479">Metal-binding</keyword>
<protein>
    <submittedName>
        <fullName evidence="10">RING-type domain-containing protein</fullName>
    </submittedName>
</protein>
<keyword evidence="4" id="KW-0862">Zinc</keyword>
<evidence type="ECO:0000256" key="4">
    <source>
        <dbReference type="ARBA" id="ARBA00022833"/>
    </source>
</evidence>
<dbReference type="PROSITE" id="PS00518">
    <property type="entry name" value="ZF_RING_1"/>
    <property type="match status" value="1"/>
</dbReference>
<dbReference type="Gene3D" id="2.120.10.30">
    <property type="entry name" value="TolB, C-terminal domain"/>
    <property type="match status" value="1"/>
</dbReference>
<dbReference type="Proteomes" id="UP000038045">
    <property type="component" value="Unplaced"/>
</dbReference>
<dbReference type="PROSITE" id="PS50089">
    <property type="entry name" value="ZF_RING_2"/>
    <property type="match status" value="1"/>
</dbReference>
<dbReference type="Pfam" id="PF00643">
    <property type="entry name" value="zf-B_box"/>
    <property type="match status" value="1"/>
</dbReference>
<dbReference type="CDD" id="cd19756">
    <property type="entry name" value="Bbox2"/>
    <property type="match status" value="1"/>
</dbReference>
<evidence type="ECO:0000256" key="7">
    <source>
        <dbReference type="SAM" id="MobiDB-lite"/>
    </source>
</evidence>
<feature type="repeat" description="NHL" evidence="6">
    <location>
        <begin position="672"/>
        <end position="711"/>
    </location>
</feature>
<dbReference type="WBParaSite" id="PTRK_0000093200.1">
    <property type="protein sequence ID" value="PTRK_0000093200.1"/>
    <property type="gene ID" value="PTRK_0000093200"/>
</dbReference>
<dbReference type="STRING" id="131310.A0A0N4Z236"/>
<dbReference type="InterPro" id="IPR001841">
    <property type="entry name" value="Znf_RING"/>
</dbReference>
<dbReference type="GO" id="GO:0008270">
    <property type="term" value="F:zinc ion binding"/>
    <property type="evidence" value="ECO:0007669"/>
    <property type="project" value="UniProtKB-KW"/>
</dbReference>
<dbReference type="InterPro" id="IPR011042">
    <property type="entry name" value="6-blade_b-propeller_TolB-like"/>
</dbReference>
<reference evidence="10" key="1">
    <citation type="submission" date="2017-02" db="UniProtKB">
        <authorList>
            <consortium name="WormBaseParasite"/>
        </authorList>
    </citation>
    <scope>IDENTIFICATION</scope>
</reference>
<evidence type="ECO:0000256" key="2">
    <source>
        <dbReference type="ARBA" id="ARBA00022737"/>
    </source>
</evidence>
<proteinExistence type="predicted"/>
<evidence type="ECO:0000313" key="9">
    <source>
        <dbReference type="Proteomes" id="UP000038045"/>
    </source>
</evidence>
<evidence type="ECO:0000256" key="1">
    <source>
        <dbReference type="ARBA" id="ARBA00022723"/>
    </source>
</evidence>
<dbReference type="SUPFAM" id="SSF57850">
    <property type="entry name" value="RING/U-box"/>
    <property type="match status" value="1"/>
</dbReference>
<dbReference type="AlphaFoldDB" id="A0A0N4Z236"/>
<evidence type="ECO:0000313" key="10">
    <source>
        <dbReference type="WBParaSite" id="PTRK_0000093200.1"/>
    </source>
</evidence>